<dbReference type="PANTHER" id="PTHR48090:SF7">
    <property type="entry name" value="RFBJ PROTEIN"/>
    <property type="match status" value="1"/>
</dbReference>
<reference evidence="2 3" key="1">
    <citation type="submission" date="2020-10" db="EMBL/GenBank/DDBJ databases">
        <title>Genome sequencing of Massilia sp. LPB0304.</title>
        <authorList>
            <person name="Kim J."/>
        </authorList>
    </citation>
    <scope>NUCLEOTIDE SEQUENCE [LARGE SCALE GENOMIC DNA]</scope>
    <source>
        <strain evidence="2 3">LPB0304</strain>
    </source>
</reference>
<proteinExistence type="predicted"/>
<dbReference type="Gene3D" id="3.90.550.10">
    <property type="entry name" value="Spore Coat Polysaccharide Biosynthesis Protein SpsA, Chain A"/>
    <property type="match status" value="1"/>
</dbReference>
<evidence type="ECO:0000313" key="3">
    <source>
        <dbReference type="Proteomes" id="UP000593875"/>
    </source>
</evidence>
<keyword evidence="3" id="KW-1185">Reference proteome</keyword>
<organism evidence="2 3">
    <name type="scientific">Massilia litorea</name>
    <dbReference type="NCBI Taxonomy" id="2769491"/>
    <lineage>
        <taxon>Bacteria</taxon>
        <taxon>Pseudomonadati</taxon>
        <taxon>Pseudomonadota</taxon>
        <taxon>Betaproteobacteria</taxon>
        <taxon>Burkholderiales</taxon>
        <taxon>Oxalobacteraceae</taxon>
        <taxon>Telluria group</taxon>
        <taxon>Massilia</taxon>
    </lineage>
</organism>
<dbReference type="SUPFAM" id="SSF53448">
    <property type="entry name" value="Nucleotide-diphospho-sugar transferases"/>
    <property type="match status" value="1"/>
</dbReference>
<accession>A0A7L9U792</accession>
<dbReference type="InterPro" id="IPR029044">
    <property type="entry name" value="Nucleotide-diphossugar_trans"/>
</dbReference>
<name>A0A7L9U792_9BURK</name>
<dbReference type="AlphaFoldDB" id="A0A7L9U792"/>
<dbReference type="InterPro" id="IPR050256">
    <property type="entry name" value="Glycosyltransferase_2"/>
</dbReference>
<evidence type="ECO:0000259" key="1">
    <source>
        <dbReference type="Pfam" id="PF00535"/>
    </source>
</evidence>
<evidence type="ECO:0000313" key="2">
    <source>
        <dbReference type="EMBL" id="QOL50923.1"/>
    </source>
</evidence>
<dbReference type="InterPro" id="IPR001173">
    <property type="entry name" value="Glyco_trans_2-like"/>
</dbReference>
<dbReference type="GO" id="GO:0016740">
    <property type="term" value="F:transferase activity"/>
    <property type="evidence" value="ECO:0007669"/>
    <property type="project" value="UniProtKB-KW"/>
</dbReference>
<dbReference type="RefSeq" id="WP_193687907.1">
    <property type="nucleotide sequence ID" value="NZ_CP062941.1"/>
</dbReference>
<dbReference type="CDD" id="cd04179">
    <property type="entry name" value="DPM_DPG-synthase_like"/>
    <property type="match status" value="1"/>
</dbReference>
<keyword evidence="2" id="KW-0808">Transferase</keyword>
<dbReference type="Pfam" id="PF00535">
    <property type="entry name" value="Glycos_transf_2"/>
    <property type="match status" value="1"/>
</dbReference>
<dbReference type="EMBL" id="CP062941">
    <property type="protein sequence ID" value="QOL50923.1"/>
    <property type="molecule type" value="Genomic_DNA"/>
</dbReference>
<dbReference type="KEGG" id="mlir:LPB04_06460"/>
<feature type="domain" description="Glycosyltransferase 2-like" evidence="1">
    <location>
        <begin position="11"/>
        <end position="163"/>
    </location>
</feature>
<gene>
    <name evidence="2" type="ORF">LPB04_06460</name>
</gene>
<dbReference type="Proteomes" id="UP000593875">
    <property type="component" value="Chromosome"/>
</dbReference>
<sequence>MKDSALDDLWVVIPAFNEGAVIADVVRDIRQFCPNVVLVDDGSRDDTAEHARSAGAIVLRHPINLGQGAALQTGIEFAVRNRAVYVATFDADGQHDVHDLAPMIELLKERNLDVVLGSRFIGKTVGMTFSRRLLLRAAVLFTRLTTGMNLTDAHNGLRVFTRKGIANISLVHNRMAHASEILEQIAQNRLAYAEFGNTVRYTEYSRAKGQKASNAVNIVVDLVLGRISK</sequence>
<dbReference type="PANTHER" id="PTHR48090">
    <property type="entry name" value="UNDECAPRENYL-PHOSPHATE 4-DEOXY-4-FORMAMIDO-L-ARABINOSE TRANSFERASE-RELATED"/>
    <property type="match status" value="1"/>
</dbReference>
<protein>
    <submittedName>
        <fullName evidence="2">Glycosyltransferase family 2 protein</fullName>
    </submittedName>
</protein>